<dbReference type="Proteomes" id="UP000485058">
    <property type="component" value="Unassembled WGS sequence"/>
</dbReference>
<dbReference type="AlphaFoldDB" id="A0A699YVC8"/>
<sequence length="420" mass="43016">FKLPARVEQQTHTHECTHVRQGGRAIGDTLDHRGQGLMSTSFGLAKEASSILNDTSAVDKVVHPVSTGSTSVAASPAAVKDGGGFGFEAEVQKGAPPTQGSIVAPAARSDDAKESSFQGFPSAPLPKAQHLGGQEASSLGGGIRVPSQAPGDAQPFGGMQLWARSCTADAFSSGRVDGGPMHTVQHVGVASTWATMHGHNGWAHTTVPQQAAAAGPWVACLAAACTPSQGTPCPWLAELPGLARSTAPAAATCSPQCAACSMLHCSPCPATCLAAVLAWLWQPCPWPCLCPWWAQLPACCAWLEGEKNTALQLTGKGSSLTSAGQACVCRLTAEPGGGQSAVEAQQPRVYFATTSTQRAAASRPTSGPGGGYVKDTLLSQVRGCWVVCSMVGRLHVGLLLSVPTSLFLVQLTSSACLSGT</sequence>
<protein>
    <submittedName>
        <fullName evidence="2">Uncharacterized protein</fullName>
    </submittedName>
</protein>
<name>A0A699YVC8_HAELA</name>
<feature type="region of interest" description="Disordered" evidence="1">
    <location>
        <begin position="88"/>
        <end position="138"/>
    </location>
</feature>
<reference evidence="2 3" key="1">
    <citation type="submission" date="2020-02" db="EMBL/GenBank/DDBJ databases">
        <title>Draft genome sequence of Haematococcus lacustris strain NIES-144.</title>
        <authorList>
            <person name="Morimoto D."/>
            <person name="Nakagawa S."/>
            <person name="Yoshida T."/>
            <person name="Sawayama S."/>
        </authorList>
    </citation>
    <scope>NUCLEOTIDE SEQUENCE [LARGE SCALE GENOMIC DNA]</scope>
    <source>
        <strain evidence="2 3">NIES-144</strain>
    </source>
</reference>
<evidence type="ECO:0000313" key="3">
    <source>
        <dbReference type="Proteomes" id="UP000485058"/>
    </source>
</evidence>
<feature type="non-terminal residue" evidence="2">
    <location>
        <position position="420"/>
    </location>
</feature>
<feature type="non-terminal residue" evidence="2">
    <location>
        <position position="1"/>
    </location>
</feature>
<proteinExistence type="predicted"/>
<comment type="caution">
    <text evidence="2">The sequence shown here is derived from an EMBL/GenBank/DDBJ whole genome shotgun (WGS) entry which is preliminary data.</text>
</comment>
<gene>
    <name evidence="2" type="ORF">HaLaN_07123</name>
</gene>
<keyword evidence="3" id="KW-1185">Reference proteome</keyword>
<organism evidence="2 3">
    <name type="scientific">Haematococcus lacustris</name>
    <name type="common">Green alga</name>
    <name type="synonym">Haematococcus pluvialis</name>
    <dbReference type="NCBI Taxonomy" id="44745"/>
    <lineage>
        <taxon>Eukaryota</taxon>
        <taxon>Viridiplantae</taxon>
        <taxon>Chlorophyta</taxon>
        <taxon>core chlorophytes</taxon>
        <taxon>Chlorophyceae</taxon>
        <taxon>CS clade</taxon>
        <taxon>Chlamydomonadales</taxon>
        <taxon>Haematococcaceae</taxon>
        <taxon>Haematococcus</taxon>
    </lineage>
</organism>
<dbReference type="EMBL" id="BLLF01000417">
    <property type="protein sequence ID" value="GFH11598.1"/>
    <property type="molecule type" value="Genomic_DNA"/>
</dbReference>
<evidence type="ECO:0000313" key="2">
    <source>
        <dbReference type="EMBL" id="GFH11598.1"/>
    </source>
</evidence>
<accession>A0A699YVC8</accession>
<evidence type="ECO:0000256" key="1">
    <source>
        <dbReference type="SAM" id="MobiDB-lite"/>
    </source>
</evidence>